<dbReference type="FunFam" id="1.20.1420.30:FF:000011">
    <property type="entry name" value="Vacuolar calcium ion transporter"/>
    <property type="match status" value="1"/>
</dbReference>
<comment type="caution">
    <text evidence="10">Lacks conserved residue(s) required for the propagation of feature annotation.</text>
</comment>
<accession>A0AB34KXG7</accession>
<keyword evidence="10" id="KW-0926">Vacuole</keyword>
<feature type="domain" description="Sodium/calcium exchanger membrane region" evidence="12">
    <location>
        <begin position="304"/>
        <end position="447"/>
    </location>
</feature>
<feature type="transmembrane region" description="Helical" evidence="10">
    <location>
        <begin position="215"/>
        <end position="238"/>
    </location>
</feature>
<feature type="transmembrane region" description="Helical" evidence="10">
    <location>
        <begin position="86"/>
        <end position="111"/>
    </location>
</feature>
<comment type="similarity">
    <text evidence="2 10">Belongs to the Ca(2+):cation antiporter (CaCA) (TC 2.A.19) family.</text>
</comment>
<name>A0AB34KXG7_9PEZI</name>
<feature type="transmembrane region" description="Helical" evidence="10">
    <location>
        <begin position="182"/>
        <end position="203"/>
    </location>
</feature>
<dbReference type="NCBIfam" id="TIGR00846">
    <property type="entry name" value="caca2"/>
    <property type="match status" value="1"/>
</dbReference>
<dbReference type="NCBIfam" id="TIGR00378">
    <property type="entry name" value="cax"/>
    <property type="match status" value="1"/>
</dbReference>
<dbReference type="InterPro" id="IPR004713">
    <property type="entry name" value="CaH_exchang"/>
</dbReference>
<keyword evidence="5 10" id="KW-0812">Transmembrane</keyword>
<dbReference type="GO" id="GO:0000329">
    <property type="term" value="C:fungal-type vacuole membrane"/>
    <property type="evidence" value="ECO:0007669"/>
    <property type="project" value="TreeGrafter"/>
</dbReference>
<dbReference type="InterPro" id="IPR004798">
    <property type="entry name" value="CAX-like"/>
</dbReference>
<dbReference type="PANTHER" id="PTHR31503">
    <property type="entry name" value="VACUOLAR CALCIUM ION TRANSPORTER"/>
    <property type="match status" value="1"/>
</dbReference>
<dbReference type="EMBL" id="JAAQHG020000006">
    <property type="protein sequence ID" value="KAL1588767.1"/>
    <property type="molecule type" value="Genomic_DNA"/>
</dbReference>
<evidence type="ECO:0000256" key="3">
    <source>
        <dbReference type="ARBA" id="ARBA00022448"/>
    </source>
</evidence>
<feature type="transmembrane region" description="Helical" evidence="10">
    <location>
        <begin position="298"/>
        <end position="319"/>
    </location>
</feature>
<feature type="transmembrane region" description="Helical" evidence="10">
    <location>
        <begin position="118"/>
        <end position="137"/>
    </location>
</feature>
<dbReference type="InterPro" id="IPR004837">
    <property type="entry name" value="NaCa_Exmemb"/>
</dbReference>
<keyword evidence="4 10" id="KW-0109">Calcium transport</keyword>
<comment type="caution">
    <text evidence="13">The sequence shown here is derived from an EMBL/GenBank/DDBJ whole genome shotgun (WGS) entry which is preliminary data.</text>
</comment>
<dbReference type="AlphaFoldDB" id="A0AB34KXG7"/>
<feature type="transmembrane region" description="Helical" evidence="10">
    <location>
        <begin position="368"/>
        <end position="393"/>
    </location>
</feature>
<keyword evidence="3 10" id="KW-0813">Transport</keyword>
<dbReference type="Proteomes" id="UP000803884">
    <property type="component" value="Unassembled WGS sequence"/>
</dbReference>
<keyword evidence="10" id="KW-0050">Antiport</keyword>
<keyword evidence="8 10" id="KW-0406">Ion transport</keyword>
<evidence type="ECO:0000256" key="7">
    <source>
        <dbReference type="ARBA" id="ARBA00022989"/>
    </source>
</evidence>
<protein>
    <recommendedName>
        <fullName evidence="10">Vacuolar calcium ion transporter</fullName>
    </recommendedName>
</protein>
<evidence type="ECO:0000256" key="11">
    <source>
        <dbReference type="SAM" id="MobiDB-lite"/>
    </source>
</evidence>
<dbReference type="RefSeq" id="XP_069231872.1">
    <property type="nucleotide sequence ID" value="XM_069371179.1"/>
</dbReference>
<evidence type="ECO:0000256" key="9">
    <source>
        <dbReference type="ARBA" id="ARBA00023136"/>
    </source>
</evidence>
<dbReference type="GO" id="GO:0006874">
    <property type="term" value="P:intracellular calcium ion homeostasis"/>
    <property type="evidence" value="ECO:0007669"/>
    <property type="project" value="TreeGrafter"/>
</dbReference>
<evidence type="ECO:0000259" key="12">
    <source>
        <dbReference type="Pfam" id="PF01699"/>
    </source>
</evidence>
<comment type="function">
    <text evidence="10">Has a role in promoting intracellular calcium ion sequestration via the exchange of calcium ions for hydrogen ions across the vacuolar membrane. Involved also in manganese ion homeostasis via its uptake into the vacuole.</text>
</comment>
<feature type="transmembrane region" description="Helical" evidence="10">
    <location>
        <begin position="149"/>
        <end position="170"/>
    </location>
</feature>
<reference evidence="13 14" key="1">
    <citation type="journal article" date="2020" name="Microbiol. Resour. Announc.">
        <title>Draft Genome Sequence of a Cladosporium Species Isolated from the Mesophotic Ascidian Didemnum maculosum.</title>
        <authorList>
            <person name="Gioti A."/>
            <person name="Siaperas R."/>
            <person name="Nikolaivits E."/>
            <person name="Le Goff G."/>
            <person name="Ouazzani J."/>
            <person name="Kotoulas G."/>
            <person name="Topakas E."/>
        </authorList>
    </citation>
    <scope>NUCLEOTIDE SEQUENCE [LARGE SCALE GENOMIC DNA]</scope>
    <source>
        <strain evidence="13 14">TM138-S3</strain>
    </source>
</reference>
<feature type="transmembrane region" description="Helical" evidence="10">
    <location>
        <begin position="250"/>
        <end position="271"/>
    </location>
</feature>
<feature type="region of interest" description="Disordered" evidence="11">
    <location>
        <begin position="16"/>
        <end position="49"/>
    </location>
</feature>
<evidence type="ECO:0000313" key="13">
    <source>
        <dbReference type="EMBL" id="KAL1588767.1"/>
    </source>
</evidence>
<sequence length="465" mass="49649">MSSGLSGIKRKFSKHGRNFSNEVNNASMPGPADRENGSADERTPLVPGGGHLGNRAHLHGLEGSGNKPLYQDDRAWVRWPMNFLHLTWATLASNYVNVLLVFVPAGIALGATGANPTTVFIINFFAIVPLASLLSFATEELSVKLGQTIGGLMNATFGNAVELIVSIIALRQGEIRIVQSSMLGSILSNILLVLGCCFIASGVRRTESTFNETVASTMASLMAVAATSLIIPATLYASLRGSNADSEDNILILSHGTAIIMLIIYCLYLFFQLKSHAHLFDAEAQQEGGDSESEEPQILGPIAATICLIIVTIAVAICAEYLVDSIDAIVETAHISKTFIGLVLLPIVGNAAEHVTACVVAYKDKMDLAIGVAIGSSMQIALFVTPFLVVLGWAMGQPMTLHFQGFETVVFFLSVLVVNYLIQDGKSNYLEGCMCLGTYIIIALAFYVYPDDAGDIGSIVKGFFS</sequence>
<evidence type="ECO:0000256" key="8">
    <source>
        <dbReference type="ARBA" id="ARBA00023065"/>
    </source>
</evidence>
<dbReference type="GeneID" id="96004017"/>
<evidence type="ECO:0000256" key="10">
    <source>
        <dbReference type="RuleBase" id="RU365028"/>
    </source>
</evidence>
<keyword evidence="6 10" id="KW-0106">Calcium</keyword>
<gene>
    <name evidence="13" type="ORF">WHR41_02573</name>
</gene>
<feature type="transmembrane region" description="Helical" evidence="10">
    <location>
        <begin position="405"/>
        <end position="423"/>
    </location>
</feature>
<evidence type="ECO:0000256" key="1">
    <source>
        <dbReference type="ARBA" id="ARBA00004127"/>
    </source>
</evidence>
<organism evidence="13 14">
    <name type="scientific">Cladosporium halotolerans</name>
    <dbReference type="NCBI Taxonomy" id="1052096"/>
    <lineage>
        <taxon>Eukaryota</taxon>
        <taxon>Fungi</taxon>
        <taxon>Dikarya</taxon>
        <taxon>Ascomycota</taxon>
        <taxon>Pezizomycotina</taxon>
        <taxon>Dothideomycetes</taxon>
        <taxon>Dothideomycetidae</taxon>
        <taxon>Cladosporiales</taxon>
        <taxon>Cladosporiaceae</taxon>
        <taxon>Cladosporium</taxon>
    </lineage>
</organism>
<dbReference type="GO" id="GO:0012505">
    <property type="term" value="C:endomembrane system"/>
    <property type="evidence" value="ECO:0007669"/>
    <property type="project" value="UniProtKB-SubCell"/>
</dbReference>
<feature type="transmembrane region" description="Helical" evidence="10">
    <location>
        <begin position="429"/>
        <end position="449"/>
    </location>
</feature>
<keyword evidence="14" id="KW-1185">Reference proteome</keyword>
<evidence type="ECO:0000256" key="2">
    <source>
        <dbReference type="ARBA" id="ARBA00008170"/>
    </source>
</evidence>
<keyword evidence="9 10" id="KW-0472">Membrane</keyword>
<comment type="subcellular location">
    <subcellularLocation>
        <location evidence="1">Endomembrane system</location>
        <topology evidence="1">Multi-pass membrane protein</topology>
    </subcellularLocation>
    <subcellularLocation>
        <location evidence="10">Vacuole membrane</location>
    </subcellularLocation>
</comment>
<dbReference type="Pfam" id="PF01699">
    <property type="entry name" value="Na_Ca_ex"/>
    <property type="match status" value="2"/>
</dbReference>
<evidence type="ECO:0000256" key="6">
    <source>
        <dbReference type="ARBA" id="ARBA00022837"/>
    </source>
</evidence>
<proteinExistence type="inferred from homology"/>
<feature type="domain" description="Sodium/calcium exchanger membrane region" evidence="12">
    <location>
        <begin position="118"/>
        <end position="273"/>
    </location>
</feature>
<evidence type="ECO:0000256" key="5">
    <source>
        <dbReference type="ARBA" id="ARBA00022692"/>
    </source>
</evidence>
<evidence type="ECO:0000256" key="4">
    <source>
        <dbReference type="ARBA" id="ARBA00022568"/>
    </source>
</evidence>
<evidence type="ECO:0000313" key="14">
    <source>
        <dbReference type="Proteomes" id="UP000803884"/>
    </source>
</evidence>
<dbReference type="PANTHER" id="PTHR31503:SF22">
    <property type="entry name" value="VACUOLAR CALCIUM ION TRANSPORTER"/>
    <property type="match status" value="1"/>
</dbReference>
<dbReference type="GO" id="GO:0015369">
    <property type="term" value="F:calcium:proton antiporter activity"/>
    <property type="evidence" value="ECO:0007669"/>
    <property type="project" value="UniProtKB-UniRule"/>
</dbReference>
<feature type="compositionally biased region" description="Polar residues" evidence="11">
    <location>
        <begin position="18"/>
        <end position="27"/>
    </location>
</feature>
<dbReference type="InterPro" id="IPR044880">
    <property type="entry name" value="NCX_ion-bd_dom_sf"/>
</dbReference>
<keyword evidence="7 10" id="KW-1133">Transmembrane helix</keyword>
<dbReference type="Gene3D" id="1.20.1420.30">
    <property type="entry name" value="NCX, central ion-binding region"/>
    <property type="match status" value="1"/>
</dbReference>
<feature type="compositionally biased region" description="Basic and acidic residues" evidence="11">
    <location>
        <begin position="32"/>
        <end position="43"/>
    </location>
</feature>